<gene>
    <name evidence="5" type="ORF">K505DRAFT_406444</name>
</gene>
<feature type="region of interest" description="Disordered" evidence="3">
    <location>
        <begin position="536"/>
        <end position="562"/>
    </location>
</feature>
<organism evidence="5 6">
    <name type="scientific">Melanomma pulvis-pyrius CBS 109.77</name>
    <dbReference type="NCBI Taxonomy" id="1314802"/>
    <lineage>
        <taxon>Eukaryota</taxon>
        <taxon>Fungi</taxon>
        <taxon>Dikarya</taxon>
        <taxon>Ascomycota</taxon>
        <taxon>Pezizomycotina</taxon>
        <taxon>Dothideomycetes</taxon>
        <taxon>Pleosporomycetidae</taxon>
        <taxon>Pleosporales</taxon>
        <taxon>Melanommataceae</taxon>
        <taxon>Melanomma</taxon>
    </lineage>
</organism>
<evidence type="ECO:0000313" key="6">
    <source>
        <dbReference type="Proteomes" id="UP000799757"/>
    </source>
</evidence>
<sequence>MVDSDSSLSSPPSTDDEMPEVVAPVKPTKATPQRKKKKGNGSILSYLKTQPSSPPRKKRPASPPHEMAPEDNPDIAFIVMFRSRYTEAFPPKCPHLGPQDVERGVTDPLPSPQIESLLCALLGLVVNRKKPVEKGHYGRALEEAIHAHKSSWPRAWAQINPISGGRSFNAMSPTERLTLLKTLILWSLHSSEVVSAMIKDTYKSRTSKDKNDTNIPLSVQPWGEDGDKRKYWLIEGQDDTAFRVYRESDLTARKNPDKDNTTWWSSAGSIDELRVLAQKLADEDGTRKAKALSERILNAIPRFEATEEKRKRREYRLNRKAAFTRPDPGFFPYETRTRGKRMKYTFSDEEEEDDGSDALSVRRSGRNGRDTPAVASGPTVTASGRQVRSRATGLYGESLLSGQATERASPATGEYERSDASGEQPPTNGRATRGVNSSNGWRRGRTHIETYNSVDEMDDEDDATTSGGEWDVGDEDEAADQMDVDEDENDLEDDDEPRTLVVHLRYPKGSFNPTIAAPAVEEHVAPAVTEQSGLGAHFSLQPAPPLPAQLAAPPPQAVTSTMTNGIQAPQERTVVVSTPQEPSPPGDAHVQPKAWPLFTATPPYSAPEDSVPKSQFPDTHSPVPITATTQ</sequence>
<evidence type="ECO:0000256" key="3">
    <source>
        <dbReference type="SAM" id="MobiDB-lite"/>
    </source>
</evidence>
<dbReference type="EMBL" id="MU001834">
    <property type="protein sequence ID" value="KAF2796312.1"/>
    <property type="molecule type" value="Genomic_DNA"/>
</dbReference>
<evidence type="ECO:0000259" key="4">
    <source>
        <dbReference type="Pfam" id="PF15612"/>
    </source>
</evidence>
<proteinExistence type="predicted"/>
<keyword evidence="2" id="KW-0539">Nucleus</keyword>
<feature type="compositionally biased region" description="Polar residues" evidence="3">
    <location>
        <begin position="424"/>
        <end position="440"/>
    </location>
</feature>
<dbReference type="InterPro" id="IPR028942">
    <property type="entry name" value="WHIM1_dom"/>
</dbReference>
<dbReference type="OrthoDB" id="349045at2759"/>
<comment type="subcellular location">
    <subcellularLocation>
        <location evidence="1">Nucleus</location>
    </subcellularLocation>
</comment>
<feature type="region of interest" description="Disordered" evidence="3">
    <location>
        <begin position="343"/>
        <end position="498"/>
    </location>
</feature>
<feature type="region of interest" description="Disordered" evidence="3">
    <location>
        <begin position="1"/>
        <end position="72"/>
    </location>
</feature>
<feature type="region of interest" description="Disordered" evidence="3">
    <location>
        <begin position="574"/>
        <end position="630"/>
    </location>
</feature>
<keyword evidence="6" id="KW-1185">Reference proteome</keyword>
<dbReference type="GO" id="GO:0005634">
    <property type="term" value="C:nucleus"/>
    <property type="evidence" value="ECO:0007669"/>
    <property type="project" value="UniProtKB-SubCell"/>
</dbReference>
<dbReference type="Proteomes" id="UP000799757">
    <property type="component" value="Unassembled WGS sequence"/>
</dbReference>
<dbReference type="PANTHER" id="PTHR42107:SF1">
    <property type="entry name" value="WHIM1 DOMAIN-CONTAINING PROTEIN"/>
    <property type="match status" value="1"/>
</dbReference>
<reference evidence="5" key="1">
    <citation type="journal article" date="2020" name="Stud. Mycol.">
        <title>101 Dothideomycetes genomes: a test case for predicting lifestyles and emergence of pathogens.</title>
        <authorList>
            <person name="Haridas S."/>
            <person name="Albert R."/>
            <person name="Binder M."/>
            <person name="Bloem J."/>
            <person name="Labutti K."/>
            <person name="Salamov A."/>
            <person name="Andreopoulos B."/>
            <person name="Baker S."/>
            <person name="Barry K."/>
            <person name="Bills G."/>
            <person name="Bluhm B."/>
            <person name="Cannon C."/>
            <person name="Castanera R."/>
            <person name="Culley D."/>
            <person name="Daum C."/>
            <person name="Ezra D."/>
            <person name="Gonzalez J."/>
            <person name="Henrissat B."/>
            <person name="Kuo A."/>
            <person name="Liang C."/>
            <person name="Lipzen A."/>
            <person name="Lutzoni F."/>
            <person name="Magnuson J."/>
            <person name="Mondo S."/>
            <person name="Nolan M."/>
            <person name="Ohm R."/>
            <person name="Pangilinan J."/>
            <person name="Park H.-J."/>
            <person name="Ramirez L."/>
            <person name="Alfaro M."/>
            <person name="Sun H."/>
            <person name="Tritt A."/>
            <person name="Yoshinaga Y."/>
            <person name="Zwiers L.-H."/>
            <person name="Turgeon B."/>
            <person name="Goodwin S."/>
            <person name="Spatafora J."/>
            <person name="Crous P."/>
            <person name="Grigoriev I."/>
        </authorList>
    </citation>
    <scope>NUCLEOTIDE SEQUENCE</scope>
    <source>
        <strain evidence="5">CBS 109.77</strain>
    </source>
</reference>
<dbReference type="AlphaFoldDB" id="A0A6A6XIT0"/>
<dbReference type="Pfam" id="PF15612">
    <property type="entry name" value="WHIM1"/>
    <property type="match status" value="1"/>
</dbReference>
<dbReference type="PANTHER" id="PTHR42107">
    <property type="entry name" value="YALI0D24453P"/>
    <property type="match status" value="1"/>
</dbReference>
<evidence type="ECO:0000256" key="2">
    <source>
        <dbReference type="ARBA" id="ARBA00023242"/>
    </source>
</evidence>
<feature type="compositionally biased region" description="Acidic residues" evidence="3">
    <location>
        <begin position="471"/>
        <end position="496"/>
    </location>
</feature>
<feature type="domain" description="WHIM1" evidence="4">
    <location>
        <begin position="154"/>
        <end position="194"/>
    </location>
</feature>
<feature type="compositionally biased region" description="Low complexity" evidence="3">
    <location>
        <begin position="1"/>
        <end position="13"/>
    </location>
</feature>
<evidence type="ECO:0000313" key="5">
    <source>
        <dbReference type="EMBL" id="KAF2796312.1"/>
    </source>
</evidence>
<protein>
    <recommendedName>
        <fullName evidence="4">WHIM1 domain-containing protein</fullName>
    </recommendedName>
</protein>
<evidence type="ECO:0000256" key="1">
    <source>
        <dbReference type="ARBA" id="ARBA00004123"/>
    </source>
</evidence>
<feature type="compositionally biased region" description="Acidic residues" evidence="3">
    <location>
        <begin position="347"/>
        <end position="356"/>
    </location>
</feature>
<accession>A0A6A6XIT0</accession>
<name>A0A6A6XIT0_9PLEO</name>
<feature type="compositionally biased region" description="Pro residues" evidence="3">
    <location>
        <begin position="542"/>
        <end position="556"/>
    </location>
</feature>